<organism evidence="1 2">
    <name type="scientific">Nyssa sinensis</name>
    <dbReference type="NCBI Taxonomy" id="561372"/>
    <lineage>
        <taxon>Eukaryota</taxon>
        <taxon>Viridiplantae</taxon>
        <taxon>Streptophyta</taxon>
        <taxon>Embryophyta</taxon>
        <taxon>Tracheophyta</taxon>
        <taxon>Spermatophyta</taxon>
        <taxon>Magnoliopsida</taxon>
        <taxon>eudicotyledons</taxon>
        <taxon>Gunneridae</taxon>
        <taxon>Pentapetalae</taxon>
        <taxon>asterids</taxon>
        <taxon>Cornales</taxon>
        <taxon>Nyssaceae</taxon>
        <taxon>Nyssa</taxon>
    </lineage>
</organism>
<evidence type="ECO:0000313" key="1">
    <source>
        <dbReference type="EMBL" id="KAA8535906.1"/>
    </source>
</evidence>
<dbReference type="Gene3D" id="4.10.60.10">
    <property type="entry name" value="Zinc finger, CCHC-type"/>
    <property type="match status" value="1"/>
</dbReference>
<name>A0A5J5B132_9ASTE</name>
<evidence type="ECO:0000313" key="2">
    <source>
        <dbReference type="Proteomes" id="UP000325577"/>
    </source>
</evidence>
<proteinExistence type="predicted"/>
<reference evidence="1 2" key="1">
    <citation type="submission" date="2019-09" db="EMBL/GenBank/DDBJ databases">
        <title>A chromosome-level genome assembly of the Chinese tupelo Nyssa sinensis.</title>
        <authorList>
            <person name="Yang X."/>
            <person name="Kang M."/>
            <person name="Yang Y."/>
            <person name="Xiong H."/>
            <person name="Wang M."/>
            <person name="Zhang Z."/>
            <person name="Wang Z."/>
            <person name="Wu H."/>
            <person name="Ma T."/>
            <person name="Liu J."/>
            <person name="Xi Z."/>
        </authorList>
    </citation>
    <scope>NUCLEOTIDE SEQUENCE [LARGE SCALE GENOMIC DNA]</scope>
    <source>
        <strain evidence="1">J267</strain>
        <tissue evidence="1">Leaf</tissue>
    </source>
</reference>
<gene>
    <name evidence="1" type="ORF">F0562_028384</name>
</gene>
<dbReference type="EMBL" id="CM018039">
    <property type="protein sequence ID" value="KAA8535906.1"/>
    <property type="molecule type" value="Genomic_DNA"/>
</dbReference>
<dbReference type="AlphaFoldDB" id="A0A5J5B132"/>
<dbReference type="Proteomes" id="UP000325577">
    <property type="component" value="Linkage Group LG16"/>
</dbReference>
<sequence>MALTTDYELVRASFLHRNPLPTLDIAVAELISEETRLDTKKSSHRSDVVLAVSSHSYQGRSFSIKTCKDYHKPGHFLSECPTIVCRTCQQKGHIFDNCSMKTSATRPYSLEYRYCHKTGHSRRKIFISATNHVHTTPENRESFVPKPQEAFALLQRVSLRIVSPCVTRTLQHLAREA</sequence>
<dbReference type="OrthoDB" id="1706811at2759"/>
<evidence type="ECO:0008006" key="3">
    <source>
        <dbReference type="Google" id="ProtNLM"/>
    </source>
</evidence>
<dbReference type="PANTHER" id="PTHR34222:SF100">
    <property type="entry name" value="CCHC-TYPE DOMAIN-CONTAINING PROTEIN"/>
    <property type="match status" value="1"/>
</dbReference>
<protein>
    <recommendedName>
        <fullName evidence="3">CCHC-type domain-containing protein</fullName>
    </recommendedName>
</protein>
<keyword evidence="2" id="KW-1185">Reference proteome</keyword>
<dbReference type="SUPFAM" id="SSF57756">
    <property type="entry name" value="Retrovirus zinc finger-like domains"/>
    <property type="match status" value="1"/>
</dbReference>
<dbReference type="GO" id="GO:0003676">
    <property type="term" value="F:nucleic acid binding"/>
    <property type="evidence" value="ECO:0007669"/>
    <property type="project" value="InterPro"/>
</dbReference>
<dbReference type="PANTHER" id="PTHR34222">
    <property type="entry name" value="GAG_PRE-INTEGRS DOMAIN-CONTAINING PROTEIN"/>
    <property type="match status" value="1"/>
</dbReference>
<dbReference type="GO" id="GO:0008270">
    <property type="term" value="F:zinc ion binding"/>
    <property type="evidence" value="ECO:0007669"/>
    <property type="project" value="InterPro"/>
</dbReference>
<dbReference type="InterPro" id="IPR036875">
    <property type="entry name" value="Znf_CCHC_sf"/>
</dbReference>
<accession>A0A5J5B132</accession>